<evidence type="ECO:0000313" key="8">
    <source>
        <dbReference type="Proteomes" id="UP001482231"/>
    </source>
</evidence>
<keyword evidence="8" id="KW-1185">Reference proteome</keyword>
<protein>
    <submittedName>
        <fullName evidence="7">Efflux RND transporter periplasmic adaptor subunit</fullName>
    </submittedName>
</protein>
<dbReference type="Gene3D" id="2.40.50.100">
    <property type="match status" value="1"/>
</dbReference>
<feature type="domain" description="Multidrug resistance protein MdtA-like alpha-helical hairpin" evidence="4">
    <location>
        <begin position="93"/>
        <end position="147"/>
    </location>
</feature>
<gene>
    <name evidence="7" type="ORF">V6E02_06700</name>
</gene>
<evidence type="ECO:0000259" key="5">
    <source>
        <dbReference type="Pfam" id="PF25917"/>
    </source>
</evidence>
<accession>A0ABV0EHL8</accession>
<evidence type="ECO:0000256" key="2">
    <source>
        <dbReference type="SAM" id="Coils"/>
    </source>
</evidence>
<reference evidence="7 8" key="1">
    <citation type="submission" date="2024-02" db="EMBL/GenBank/DDBJ databases">
        <title>New thermophilic sulfur-oxidizing bacteria from a hot springs of the Uzon caldera (Kamchatka, Russia).</title>
        <authorList>
            <person name="Dukat A.M."/>
            <person name="Elcheninov A.G."/>
            <person name="Frolov E.N."/>
        </authorList>
    </citation>
    <scope>NUCLEOTIDE SEQUENCE [LARGE SCALE GENOMIC DNA]</scope>
    <source>
        <strain evidence="7 8">AK1</strain>
    </source>
</reference>
<keyword evidence="3" id="KW-0732">Signal</keyword>
<keyword evidence="2" id="KW-0175">Coiled coil</keyword>
<dbReference type="EMBL" id="JBAJEX010000004">
    <property type="protein sequence ID" value="MEO1766897.1"/>
    <property type="molecule type" value="Genomic_DNA"/>
</dbReference>
<feature type="domain" description="CusB-like beta-barrel" evidence="6">
    <location>
        <begin position="197"/>
        <end position="268"/>
    </location>
</feature>
<dbReference type="InterPro" id="IPR058792">
    <property type="entry name" value="Beta-barrel_RND_2"/>
</dbReference>
<dbReference type="InterPro" id="IPR058624">
    <property type="entry name" value="MdtA-like_HH"/>
</dbReference>
<evidence type="ECO:0000256" key="3">
    <source>
        <dbReference type="SAM" id="SignalP"/>
    </source>
</evidence>
<feature type="chain" id="PRO_5045649967" evidence="3">
    <location>
        <begin position="22"/>
        <end position="346"/>
    </location>
</feature>
<dbReference type="Pfam" id="PF25954">
    <property type="entry name" value="Beta-barrel_RND_2"/>
    <property type="match status" value="1"/>
</dbReference>
<proteinExistence type="inferred from homology"/>
<dbReference type="PANTHER" id="PTHR30469">
    <property type="entry name" value="MULTIDRUG RESISTANCE PROTEIN MDTA"/>
    <property type="match status" value="1"/>
</dbReference>
<comment type="similarity">
    <text evidence="1">Belongs to the membrane fusion protein (MFP) (TC 8.A.1) family.</text>
</comment>
<evidence type="ECO:0000313" key="7">
    <source>
        <dbReference type="EMBL" id="MEO1766897.1"/>
    </source>
</evidence>
<name>A0ABV0EHL8_9BURK</name>
<dbReference type="Gene3D" id="2.40.420.20">
    <property type="match status" value="1"/>
</dbReference>
<dbReference type="RefSeq" id="WP_347308007.1">
    <property type="nucleotide sequence ID" value="NZ_JBAJEX010000004.1"/>
</dbReference>
<dbReference type="Proteomes" id="UP001482231">
    <property type="component" value="Unassembled WGS sequence"/>
</dbReference>
<organism evidence="7 8">
    <name type="scientific">Thiobacter aerophilum</name>
    <dbReference type="NCBI Taxonomy" id="3121275"/>
    <lineage>
        <taxon>Bacteria</taxon>
        <taxon>Pseudomonadati</taxon>
        <taxon>Pseudomonadota</taxon>
        <taxon>Betaproteobacteria</taxon>
        <taxon>Burkholderiales</taxon>
        <taxon>Thiobacteraceae</taxon>
        <taxon>Thiobacter</taxon>
    </lineage>
</organism>
<dbReference type="PANTHER" id="PTHR30469:SF18">
    <property type="entry name" value="RESISTANCE-NODULATION-CELL DIVISION (RND) EFFLUX MEMBRANE FUSION PROTEIN-RELATED"/>
    <property type="match status" value="1"/>
</dbReference>
<evidence type="ECO:0000259" key="6">
    <source>
        <dbReference type="Pfam" id="PF25954"/>
    </source>
</evidence>
<evidence type="ECO:0000256" key="1">
    <source>
        <dbReference type="ARBA" id="ARBA00009477"/>
    </source>
</evidence>
<dbReference type="Pfam" id="PF25876">
    <property type="entry name" value="HH_MFP_RND"/>
    <property type="match status" value="1"/>
</dbReference>
<feature type="coiled-coil region" evidence="2">
    <location>
        <begin position="90"/>
        <end position="121"/>
    </location>
</feature>
<comment type="caution">
    <text evidence="7">The sequence shown here is derived from an EMBL/GenBank/DDBJ whole genome shotgun (WGS) entry which is preliminary data.</text>
</comment>
<sequence>MPMRLFLALFFWLVLPLAARAALPFPVGTVDFREVDETYVAEGIVEAVKQSTVAAQITGRIVELNFDVGDYVKQGQVIARIDESVVGAQAAGSEAQVAQARALLENAKANYERARQLFEQKFISQAALDKAVADYRAAQAQASAALAGAGAAGATRRFATLVAPYSGVVSARHVEVGEMALPGKPIMTGFDPKDLRVEVSVPEYKVPAVRALSRATVEIPAIRKWVKATQITILPAADMRTHTTRVRLDLPPDSREIYPGMFARAHFAVGRAKKLLVPAQAVLRRSELTAVYVVDAKDRLTLRQIRLGEAAGEGWMEVLAGLMPGEKVALDPVAAGIYLKSGRRKD</sequence>
<dbReference type="Pfam" id="PF25917">
    <property type="entry name" value="BSH_RND"/>
    <property type="match status" value="1"/>
</dbReference>
<dbReference type="InterPro" id="IPR006143">
    <property type="entry name" value="RND_pump_MFP"/>
</dbReference>
<dbReference type="InterPro" id="IPR058625">
    <property type="entry name" value="MdtA-like_BSH"/>
</dbReference>
<dbReference type="Gene3D" id="1.10.287.470">
    <property type="entry name" value="Helix hairpin bin"/>
    <property type="match status" value="1"/>
</dbReference>
<feature type="domain" description="Multidrug resistance protein MdtA-like barrel-sandwich hybrid" evidence="5">
    <location>
        <begin position="50"/>
        <end position="184"/>
    </location>
</feature>
<feature type="signal peptide" evidence="3">
    <location>
        <begin position="1"/>
        <end position="21"/>
    </location>
</feature>
<dbReference type="NCBIfam" id="TIGR01730">
    <property type="entry name" value="RND_mfp"/>
    <property type="match status" value="1"/>
</dbReference>
<evidence type="ECO:0000259" key="4">
    <source>
        <dbReference type="Pfam" id="PF25876"/>
    </source>
</evidence>
<dbReference type="Gene3D" id="2.40.30.170">
    <property type="match status" value="1"/>
</dbReference>
<dbReference type="SUPFAM" id="SSF111369">
    <property type="entry name" value="HlyD-like secretion proteins"/>
    <property type="match status" value="1"/>
</dbReference>